<evidence type="ECO:0008006" key="3">
    <source>
        <dbReference type="Google" id="ProtNLM"/>
    </source>
</evidence>
<name>A0ABY6UW82_BIOOC</name>
<dbReference type="Gene3D" id="2.30.280.10">
    <property type="entry name" value="SRA-YDG"/>
    <property type="match status" value="1"/>
</dbReference>
<comment type="caution">
    <text evidence="1">The sequence shown here is derived from an EMBL/GenBank/DDBJ whole genome shotgun (WGS) entry which is preliminary data.</text>
</comment>
<dbReference type="InterPro" id="IPR015947">
    <property type="entry name" value="PUA-like_sf"/>
</dbReference>
<dbReference type="InterPro" id="IPR036987">
    <property type="entry name" value="SRA-YDG_sf"/>
</dbReference>
<accession>A0ABY6UW82</accession>
<dbReference type="EMBL" id="CABFNS010000877">
    <property type="protein sequence ID" value="VUC34231.1"/>
    <property type="molecule type" value="Genomic_DNA"/>
</dbReference>
<proteinExistence type="predicted"/>
<keyword evidence="2" id="KW-1185">Reference proteome</keyword>
<evidence type="ECO:0000313" key="2">
    <source>
        <dbReference type="Proteomes" id="UP000766486"/>
    </source>
</evidence>
<gene>
    <name evidence="1" type="ORF">CLO192961_LOCUS376380</name>
</gene>
<dbReference type="Proteomes" id="UP000766486">
    <property type="component" value="Unassembled WGS sequence"/>
</dbReference>
<organism evidence="1 2">
    <name type="scientific">Bionectria ochroleuca</name>
    <name type="common">Gliocladium roseum</name>
    <dbReference type="NCBI Taxonomy" id="29856"/>
    <lineage>
        <taxon>Eukaryota</taxon>
        <taxon>Fungi</taxon>
        <taxon>Dikarya</taxon>
        <taxon>Ascomycota</taxon>
        <taxon>Pezizomycotina</taxon>
        <taxon>Sordariomycetes</taxon>
        <taxon>Hypocreomycetidae</taxon>
        <taxon>Hypocreales</taxon>
        <taxon>Bionectriaceae</taxon>
        <taxon>Clonostachys</taxon>
    </lineage>
</organism>
<protein>
    <recommendedName>
        <fullName evidence="3">YDG domain-containing protein</fullName>
    </recommendedName>
</protein>
<dbReference type="SUPFAM" id="SSF88697">
    <property type="entry name" value="PUA domain-like"/>
    <property type="match status" value="1"/>
</dbReference>
<evidence type="ECO:0000313" key="1">
    <source>
        <dbReference type="EMBL" id="VUC34231.1"/>
    </source>
</evidence>
<sequence length="422" mass="48306">MALQIYPPTRGKKPDRSEDLVTFETYNDPKAASAVESQEADNKGDVAINQYALLGLCNDVRTSLQEDACLGPRGEVLMRLLGAVIKSEYDGAPILDLKLIRAARLDKLLSDIHDKTRHLEHMTSDLRACLSIADSLQRHWRMRLRDGYLGLDNSRYHGLTQRNGRLDNVYFEDAKCGEKSPWTALAGEALSEIEGNTEIKEGHWWLNLACAQRDGIVCCSSESVSKGTYGIATMPLLTGTEIAQWPAGTVKYMREGTLRDMCVALISQVGTKIRILRGHLLKSAFAPKAGVRYDGQYIIRRYGQSRNQLTGVFRLSIDLERVEGQKPMHEICQSPRPSDIDDWHLFEKLESDILKKKWDDERYLEWKRERARQKAEQEQFQETVQLESMKVIQKMRDEDMLDSESMEELKFVHKLADLKWER</sequence>
<reference evidence="1 2" key="1">
    <citation type="submission" date="2019-06" db="EMBL/GenBank/DDBJ databases">
        <authorList>
            <person name="Broberg M."/>
        </authorList>
    </citation>
    <scope>NUCLEOTIDE SEQUENCE [LARGE SCALE GENOMIC DNA]</scope>
</reference>